<proteinExistence type="predicted"/>
<evidence type="ECO:0000256" key="1">
    <source>
        <dbReference type="SAM" id="MobiDB-lite"/>
    </source>
</evidence>
<reference evidence="2" key="1">
    <citation type="submission" date="2024-07" db="EMBL/GenBank/DDBJ databases">
        <authorList>
            <person name="Kim Y.J."/>
            <person name="Jeong J.Y."/>
        </authorList>
    </citation>
    <scope>NUCLEOTIDE SEQUENCE</scope>
    <source>
        <strain evidence="2">GIHE-MW2</strain>
    </source>
</reference>
<protein>
    <submittedName>
        <fullName evidence="2">Uncharacterized protein</fullName>
    </submittedName>
</protein>
<feature type="compositionally biased region" description="Acidic residues" evidence="1">
    <location>
        <begin position="204"/>
        <end position="228"/>
    </location>
</feature>
<organism evidence="2">
    <name type="scientific">Planktothricoides raciborskii GIHE-MW2</name>
    <dbReference type="NCBI Taxonomy" id="2792601"/>
    <lineage>
        <taxon>Bacteria</taxon>
        <taxon>Bacillati</taxon>
        <taxon>Cyanobacteriota</taxon>
        <taxon>Cyanophyceae</taxon>
        <taxon>Oscillatoriophycideae</taxon>
        <taxon>Oscillatoriales</taxon>
        <taxon>Oscillatoriaceae</taxon>
        <taxon>Planktothricoides</taxon>
    </lineage>
</organism>
<dbReference type="RefSeq" id="WP_054464755.1">
    <property type="nucleotide sequence ID" value="NZ_CP159837.1"/>
</dbReference>
<evidence type="ECO:0000313" key="2">
    <source>
        <dbReference type="EMBL" id="XCM36243.1"/>
    </source>
</evidence>
<sequence length="257" mass="28377">MQTTQLIAKLLAAGVLSVAILPLSPFLAQAKDESRLAWLFEAQCVSESPGRWRREVEDVSVGREVYRSVMFLGPGSQFASLACRIRQSEDTETSKKKNFQSLKLEFGMRDRHSASPANQVIVYLDGEQASVNTVSSGERVVLALDVSNISNIAIETICSSKIQYCDRVYFFDASLSADVVVPTEETPKEESKKLDNLPPREEITETESPETESPETESPETESPETESPETNTMPSETDIKQPATLPSKIETLPSIN</sequence>
<name>A0AAU8JAM1_9CYAN</name>
<feature type="compositionally biased region" description="Basic and acidic residues" evidence="1">
    <location>
        <begin position="185"/>
        <end position="203"/>
    </location>
</feature>
<dbReference type="EMBL" id="CP159837">
    <property type="protein sequence ID" value="XCM36243.1"/>
    <property type="molecule type" value="Genomic_DNA"/>
</dbReference>
<feature type="region of interest" description="Disordered" evidence="1">
    <location>
        <begin position="182"/>
        <end position="257"/>
    </location>
</feature>
<gene>
    <name evidence="2" type="ORF">ABWT76_004990</name>
</gene>
<accession>A0AAU8JAM1</accession>
<dbReference type="AlphaFoldDB" id="A0AAU8JAM1"/>